<evidence type="ECO:0000313" key="9">
    <source>
        <dbReference type="Proteomes" id="UP000315017"/>
    </source>
</evidence>
<dbReference type="RefSeq" id="WP_145090197.1">
    <property type="nucleotide sequence ID" value="NZ_CP036274.1"/>
</dbReference>
<feature type="signal peptide" evidence="5">
    <location>
        <begin position="1"/>
        <end position="24"/>
    </location>
</feature>
<gene>
    <name evidence="8" type="ORF">ETAA8_33400</name>
</gene>
<dbReference type="Pfam" id="PF07624">
    <property type="entry name" value="PSD2"/>
    <property type="match status" value="1"/>
</dbReference>
<protein>
    <submittedName>
        <fullName evidence="8">PA14 domain protein</fullName>
    </submittedName>
</protein>
<evidence type="ECO:0000256" key="5">
    <source>
        <dbReference type="SAM" id="SignalP"/>
    </source>
</evidence>
<dbReference type="GO" id="GO:0009055">
    <property type="term" value="F:electron transfer activity"/>
    <property type="evidence" value="ECO:0007669"/>
    <property type="project" value="InterPro"/>
</dbReference>
<proteinExistence type="predicted"/>
<dbReference type="OrthoDB" id="175242at2"/>
<dbReference type="Gene3D" id="1.10.760.10">
    <property type="entry name" value="Cytochrome c-like domain"/>
    <property type="match status" value="1"/>
</dbReference>
<dbReference type="Pfam" id="PF07691">
    <property type="entry name" value="PA14"/>
    <property type="match status" value="1"/>
</dbReference>
<dbReference type="InterPro" id="IPR013042">
    <property type="entry name" value="DUF1592"/>
</dbReference>
<keyword evidence="3 4" id="KW-0408">Iron</keyword>
<dbReference type="InterPro" id="IPR011658">
    <property type="entry name" value="PA14_dom"/>
</dbReference>
<evidence type="ECO:0000256" key="2">
    <source>
        <dbReference type="ARBA" id="ARBA00022723"/>
    </source>
</evidence>
<evidence type="ECO:0000256" key="1">
    <source>
        <dbReference type="ARBA" id="ARBA00022617"/>
    </source>
</evidence>
<keyword evidence="1 4" id="KW-0349">Heme</keyword>
<dbReference type="Proteomes" id="UP000315017">
    <property type="component" value="Chromosome"/>
</dbReference>
<feature type="domain" description="PA14" evidence="7">
    <location>
        <begin position="140"/>
        <end position="297"/>
    </location>
</feature>
<dbReference type="InterPro" id="IPR009056">
    <property type="entry name" value="Cyt_c-like_dom"/>
</dbReference>
<evidence type="ECO:0000256" key="4">
    <source>
        <dbReference type="PROSITE-ProRule" id="PRU00433"/>
    </source>
</evidence>
<dbReference type="EMBL" id="CP036274">
    <property type="protein sequence ID" value="QDU28240.1"/>
    <property type="molecule type" value="Genomic_DNA"/>
</dbReference>
<dbReference type="PROSITE" id="PS51007">
    <property type="entry name" value="CYTC"/>
    <property type="match status" value="1"/>
</dbReference>
<dbReference type="GO" id="GO:0020037">
    <property type="term" value="F:heme binding"/>
    <property type="evidence" value="ECO:0007669"/>
    <property type="project" value="InterPro"/>
</dbReference>
<dbReference type="AlphaFoldDB" id="A0A517YDC3"/>
<dbReference type="SUPFAM" id="SSF46626">
    <property type="entry name" value="Cytochrome c"/>
    <property type="match status" value="1"/>
</dbReference>
<sequence length="767" mass="86433" precursor="true">MSVVILGRLLSITLVFGCASTVLAAAPRSGEVIYKAHCASCHGDRGQGVKDQFAQPLVGDRSLMELTDLIEKTMPEGEPEAIDGAETENVARFVFDSFYSPIAQARNQSARIELSRITVRQYQNSVADLIGSFRLATTWPTAQGLKGEYYKTRRVRGNDRAIERIDPVINFNFEDKSPDPDKIGPHEFSIRWEGSLLAPETGVYEIIVKTEHAMQLWVNDVREPLIDAKVKSGKDNEYRASIRLYSGRIYPIKLEFIKANQGVDDSKKAKERPPAKAMIVLEWQPPQREQEVIPARNLSPKMFATQFIPQTPFPPDDRSIGYERGTSINKAWDQATTDGALEAAAYVAKYVKDFSGGIDLSKPEQKPKLREFCKKFVERAFHRPLTDEQAKLYIDQQLDEAPDLTLGLKRVVLLTLKSPRFLYHEVGSAEPDQYDRAARLSYALWDSLPDDTLVKEAAAGKLSTPEQVRTQVQRMMPDPRTHAKLRAFFLQWLRVDQAPDLSKDEKLFPEFDEVIATDLRASLELSLEEIVWSDDSDFRRLLSEDSLYLNGRLAKLYGVEMPPEAGFEKVALDPLQRAGLISHPYLLAGFAYTATSSPIHRGVFISRSLLGRTLRPPPEAVSPLAPDLHASLTTRERIQLQTKADACMGCHKMINPLGFTFENFDAIGRFRAEEKGRAIDASGGYLTRSGEQKQFKNARDLATFLAASDETHAAFVEQLFHYFVKQQWRAYGPATRSDLQKKFVQDNFNIRNLVTEIVVQTTLRPGK</sequence>
<dbReference type="Pfam" id="PF07631">
    <property type="entry name" value="PSD4"/>
    <property type="match status" value="1"/>
</dbReference>
<feature type="domain" description="Cytochrome c" evidence="6">
    <location>
        <begin position="25"/>
        <end position="127"/>
    </location>
</feature>
<feature type="chain" id="PRO_5021720036" evidence="5">
    <location>
        <begin position="25"/>
        <end position="767"/>
    </location>
</feature>
<evidence type="ECO:0000259" key="7">
    <source>
        <dbReference type="PROSITE" id="PS51820"/>
    </source>
</evidence>
<dbReference type="InterPro" id="IPR037524">
    <property type="entry name" value="PA14/GLEYA"/>
</dbReference>
<dbReference type="InterPro" id="IPR011478">
    <property type="entry name" value="DUF1585"/>
</dbReference>
<dbReference type="InterPro" id="IPR013039">
    <property type="entry name" value="DUF1588"/>
</dbReference>
<organism evidence="8 9">
    <name type="scientific">Anatilimnocola aggregata</name>
    <dbReference type="NCBI Taxonomy" id="2528021"/>
    <lineage>
        <taxon>Bacteria</taxon>
        <taxon>Pseudomonadati</taxon>
        <taxon>Planctomycetota</taxon>
        <taxon>Planctomycetia</taxon>
        <taxon>Pirellulales</taxon>
        <taxon>Pirellulaceae</taxon>
        <taxon>Anatilimnocola</taxon>
    </lineage>
</organism>
<evidence type="ECO:0000256" key="3">
    <source>
        <dbReference type="ARBA" id="ARBA00023004"/>
    </source>
</evidence>
<dbReference type="Pfam" id="PF07627">
    <property type="entry name" value="PSCyt3"/>
    <property type="match status" value="1"/>
</dbReference>
<evidence type="ECO:0000313" key="8">
    <source>
        <dbReference type="EMBL" id="QDU28240.1"/>
    </source>
</evidence>
<dbReference type="GO" id="GO:0046872">
    <property type="term" value="F:metal ion binding"/>
    <property type="evidence" value="ECO:0007669"/>
    <property type="project" value="UniProtKB-KW"/>
</dbReference>
<dbReference type="InterPro" id="IPR036909">
    <property type="entry name" value="Cyt_c-like_dom_sf"/>
</dbReference>
<keyword evidence="2 4" id="KW-0479">Metal-binding</keyword>
<reference evidence="8 9" key="1">
    <citation type="submission" date="2019-02" db="EMBL/GenBank/DDBJ databases">
        <title>Deep-cultivation of Planctomycetes and their phenomic and genomic characterization uncovers novel biology.</title>
        <authorList>
            <person name="Wiegand S."/>
            <person name="Jogler M."/>
            <person name="Boedeker C."/>
            <person name="Pinto D."/>
            <person name="Vollmers J."/>
            <person name="Rivas-Marin E."/>
            <person name="Kohn T."/>
            <person name="Peeters S.H."/>
            <person name="Heuer A."/>
            <person name="Rast P."/>
            <person name="Oberbeckmann S."/>
            <person name="Bunk B."/>
            <person name="Jeske O."/>
            <person name="Meyerdierks A."/>
            <person name="Storesund J.E."/>
            <person name="Kallscheuer N."/>
            <person name="Luecker S."/>
            <person name="Lage O.M."/>
            <person name="Pohl T."/>
            <person name="Merkel B.J."/>
            <person name="Hornburger P."/>
            <person name="Mueller R.-W."/>
            <person name="Bruemmer F."/>
            <person name="Labrenz M."/>
            <person name="Spormann A.M."/>
            <person name="Op den Camp H."/>
            <person name="Overmann J."/>
            <person name="Amann R."/>
            <person name="Jetten M.S.M."/>
            <person name="Mascher T."/>
            <person name="Medema M.H."/>
            <person name="Devos D.P."/>
            <person name="Kaster A.-K."/>
            <person name="Ovreas L."/>
            <person name="Rohde M."/>
            <person name="Galperin M.Y."/>
            <person name="Jogler C."/>
        </authorList>
    </citation>
    <scope>NUCLEOTIDE SEQUENCE [LARGE SCALE GENOMIC DNA]</scope>
    <source>
        <strain evidence="8 9">ETA_A8</strain>
    </source>
</reference>
<keyword evidence="5" id="KW-0732">Signal</keyword>
<dbReference type="KEGG" id="aagg:ETAA8_33400"/>
<dbReference type="Pfam" id="PF13442">
    <property type="entry name" value="Cytochrome_CBB3"/>
    <property type="match status" value="1"/>
</dbReference>
<dbReference type="SUPFAM" id="SSF56988">
    <property type="entry name" value="Anthrax protective antigen"/>
    <property type="match status" value="1"/>
</dbReference>
<accession>A0A517YDC3</accession>
<dbReference type="Gene3D" id="3.90.182.10">
    <property type="entry name" value="Toxin - Anthrax Protective Antigen,domain 1"/>
    <property type="match status" value="1"/>
</dbReference>
<evidence type="ECO:0000259" key="6">
    <source>
        <dbReference type="PROSITE" id="PS51007"/>
    </source>
</evidence>
<dbReference type="PROSITE" id="PS51820">
    <property type="entry name" value="PA14"/>
    <property type="match status" value="1"/>
</dbReference>
<dbReference type="SMART" id="SM00758">
    <property type="entry name" value="PA14"/>
    <property type="match status" value="1"/>
</dbReference>
<name>A0A517YDC3_9BACT</name>
<keyword evidence="9" id="KW-1185">Reference proteome</keyword>